<evidence type="ECO:0000256" key="10">
    <source>
        <dbReference type="ARBA" id="ARBA00023163"/>
    </source>
</evidence>
<dbReference type="InterPro" id="IPR012345">
    <property type="entry name" value="STAT_TF_DNA-bd_N"/>
</dbReference>
<dbReference type="Gene3D" id="3.30.505.10">
    <property type="entry name" value="SH2 domain"/>
    <property type="match status" value="1"/>
</dbReference>
<dbReference type="GO" id="GO:0005737">
    <property type="term" value="C:cytoplasm"/>
    <property type="evidence" value="ECO:0007669"/>
    <property type="project" value="UniProtKB-SubCell"/>
</dbReference>
<evidence type="ECO:0000256" key="8">
    <source>
        <dbReference type="ARBA" id="ARBA00023125"/>
    </source>
</evidence>
<evidence type="ECO:0000256" key="7">
    <source>
        <dbReference type="ARBA" id="ARBA00023015"/>
    </source>
</evidence>
<dbReference type="Pfam" id="PF00017">
    <property type="entry name" value="SH2"/>
    <property type="match status" value="1"/>
</dbReference>
<evidence type="ECO:0000256" key="5">
    <source>
        <dbReference type="ARBA" id="ARBA00022553"/>
    </source>
</evidence>
<comment type="subcellular location">
    <subcellularLocation>
        <location evidence="2 13">Cytoplasm</location>
    </subcellularLocation>
    <subcellularLocation>
        <location evidence="1 13">Nucleus</location>
    </subcellularLocation>
</comment>
<dbReference type="SUPFAM" id="SSF48092">
    <property type="entry name" value="Transcription factor STAT-4 N-domain"/>
    <property type="match status" value="1"/>
</dbReference>
<dbReference type="SUPFAM" id="SSF49417">
    <property type="entry name" value="p53-like transcription factors"/>
    <property type="match status" value="1"/>
</dbReference>
<evidence type="ECO:0000259" key="14">
    <source>
        <dbReference type="PROSITE" id="PS50001"/>
    </source>
</evidence>
<dbReference type="InterPro" id="IPR013799">
    <property type="entry name" value="STAT_TF_prot_interaction"/>
</dbReference>
<dbReference type="Gene3D" id="1.20.1050.20">
    <property type="entry name" value="STAT transcription factor, all-alpha domain"/>
    <property type="match status" value="1"/>
</dbReference>
<protein>
    <recommendedName>
        <fullName evidence="13">Signal transducer and activator of transcription</fullName>
    </recommendedName>
</protein>
<dbReference type="FunFam" id="3.30.505.10:FF:000003">
    <property type="entry name" value="Signal transducer and activator of transcription"/>
    <property type="match status" value="1"/>
</dbReference>
<evidence type="ECO:0000313" key="16">
    <source>
        <dbReference type="Proteomes" id="UP000327493"/>
    </source>
</evidence>
<dbReference type="PROSITE" id="PS50001">
    <property type="entry name" value="SH2"/>
    <property type="match status" value="1"/>
</dbReference>
<dbReference type="GO" id="GO:0007165">
    <property type="term" value="P:signal transduction"/>
    <property type="evidence" value="ECO:0007669"/>
    <property type="project" value="InterPro"/>
</dbReference>
<reference evidence="15 16" key="1">
    <citation type="submission" date="2019-08" db="EMBL/GenBank/DDBJ databases">
        <title>A chromosome-level genome assembly, high-density linkage maps, and genome scans reveal the genomic architecture of hybrid incompatibilities underlying speciation via character displacement in darters (Percidae: Etheostominae).</title>
        <authorList>
            <person name="Moran R.L."/>
            <person name="Catchen J.M."/>
            <person name="Fuller R.C."/>
        </authorList>
    </citation>
    <scope>NUCLEOTIDE SEQUENCE [LARGE SCALE GENOMIC DNA]</scope>
    <source>
        <strain evidence="15">EspeVRDwgs_2016</strain>
        <tissue evidence="15">Muscle</tissue>
    </source>
</reference>
<keyword evidence="6 12" id="KW-0727">SH2 domain</keyword>
<name>A0A5J5D4F8_9PERO</name>
<gene>
    <name evidence="15" type="ORF">FQN60_001553</name>
</gene>
<dbReference type="Pfam" id="PF01017">
    <property type="entry name" value="STAT_alpha"/>
    <property type="match status" value="1"/>
</dbReference>
<keyword evidence="16" id="KW-1185">Reference proteome</keyword>
<evidence type="ECO:0000256" key="2">
    <source>
        <dbReference type="ARBA" id="ARBA00004496"/>
    </source>
</evidence>
<evidence type="ECO:0000256" key="3">
    <source>
        <dbReference type="ARBA" id="ARBA00005586"/>
    </source>
</evidence>
<dbReference type="Pfam" id="PF02864">
    <property type="entry name" value="STAT_bind"/>
    <property type="match status" value="1"/>
</dbReference>
<evidence type="ECO:0000256" key="13">
    <source>
        <dbReference type="RuleBase" id="RU046415"/>
    </source>
</evidence>
<dbReference type="SMART" id="SM00964">
    <property type="entry name" value="STAT_int"/>
    <property type="match status" value="1"/>
</dbReference>
<evidence type="ECO:0000256" key="9">
    <source>
        <dbReference type="ARBA" id="ARBA00023159"/>
    </source>
</evidence>
<dbReference type="PANTHER" id="PTHR11801">
    <property type="entry name" value="SIGNAL TRANSDUCER AND ACTIVATOR OF TRANSCRIPTION"/>
    <property type="match status" value="1"/>
</dbReference>
<accession>A0A5J5D4F8</accession>
<comment type="caution">
    <text evidence="15">The sequence shown here is derived from an EMBL/GenBank/DDBJ whole genome shotgun (WGS) entry which is preliminary data.</text>
</comment>
<evidence type="ECO:0000256" key="11">
    <source>
        <dbReference type="ARBA" id="ARBA00023242"/>
    </source>
</evidence>
<dbReference type="Proteomes" id="UP000327493">
    <property type="component" value="Chromosome 11"/>
</dbReference>
<feature type="domain" description="SH2" evidence="14">
    <location>
        <begin position="430"/>
        <end position="527"/>
    </location>
</feature>
<dbReference type="InterPro" id="IPR013800">
    <property type="entry name" value="STAT_TF_alpha"/>
</dbReference>
<dbReference type="GO" id="GO:0005634">
    <property type="term" value="C:nucleus"/>
    <property type="evidence" value="ECO:0007669"/>
    <property type="project" value="UniProtKB-SubCell"/>
</dbReference>
<dbReference type="InterPro" id="IPR015988">
    <property type="entry name" value="STAT_TF_CC"/>
</dbReference>
<dbReference type="AlphaFoldDB" id="A0A5J5D4F8"/>
<dbReference type="InterPro" id="IPR036860">
    <property type="entry name" value="SH2_dom_sf"/>
</dbReference>
<keyword evidence="11 13" id="KW-0539">Nucleus</keyword>
<dbReference type="Gene3D" id="2.60.40.630">
    <property type="entry name" value="STAT transcription factor, DNA-binding domain"/>
    <property type="match status" value="1"/>
</dbReference>
<keyword evidence="7 13" id="KW-0805">Transcription regulation</keyword>
<keyword evidence="4 13" id="KW-0963">Cytoplasm</keyword>
<dbReference type="InterPro" id="IPR001217">
    <property type="entry name" value="STAT"/>
</dbReference>
<dbReference type="EMBL" id="VOFY01000011">
    <property type="protein sequence ID" value="KAA8588359.1"/>
    <property type="molecule type" value="Genomic_DNA"/>
</dbReference>
<evidence type="ECO:0000256" key="4">
    <source>
        <dbReference type="ARBA" id="ARBA00022490"/>
    </source>
</evidence>
<dbReference type="SUPFAM" id="SSF55550">
    <property type="entry name" value="SH2 domain"/>
    <property type="match status" value="1"/>
</dbReference>
<dbReference type="GO" id="GO:0003677">
    <property type="term" value="F:DNA binding"/>
    <property type="evidence" value="ECO:0007669"/>
    <property type="project" value="UniProtKB-KW"/>
</dbReference>
<evidence type="ECO:0000313" key="15">
    <source>
        <dbReference type="EMBL" id="KAA8588359.1"/>
    </source>
</evidence>
<dbReference type="InterPro" id="IPR000980">
    <property type="entry name" value="SH2"/>
</dbReference>
<organism evidence="15 16">
    <name type="scientific">Etheostoma spectabile</name>
    <name type="common">orangethroat darter</name>
    <dbReference type="NCBI Taxonomy" id="54343"/>
    <lineage>
        <taxon>Eukaryota</taxon>
        <taxon>Metazoa</taxon>
        <taxon>Chordata</taxon>
        <taxon>Craniata</taxon>
        <taxon>Vertebrata</taxon>
        <taxon>Euteleostomi</taxon>
        <taxon>Actinopterygii</taxon>
        <taxon>Neopterygii</taxon>
        <taxon>Teleostei</taxon>
        <taxon>Neoteleostei</taxon>
        <taxon>Acanthomorphata</taxon>
        <taxon>Eupercaria</taxon>
        <taxon>Perciformes</taxon>
        <taxon>Percoidei</taxon>
        <taxon>Percidae</taxon>
        <taxon>Etheostomatinae</taxon>
        <taxon>Etheostoma</taxon>
    </lineage>
</organism>
<dbReference type="GO" id="GO:0003700">
    <property type="term" value="F:DNA-binding transcription factor activity"/>
    <property type="evidence" value="ECO:0007669"/>
    <property type="project" value="InterPro"/>
</dbReference>
<keyword evidence="8 13" id="KW-0238">DNA-binding</keyword>
<comment type="similarity">
    <text evidence="3 13">Belongs to the transcription factor STAT family.</text>
</comment>
<keyword evidence="5 13" id="KW-0597">Phosphoprotein</keyword>
<keyword evidence="10 13" id="KW-0804">Transcription</keyword>
<sequence>MAQWQQLQRLDPASLTRVNQVYEERQDAAAVDVNKASACLHVLLVYLEEEWSRSVQANILDGPNFQLMKDYLLKHFKDEPLNLAVTLSECLKEEKKILTSASESQEVKIEMKLLELQKTIDAIKKNWQSQGMVGGDRKNQVMLQQIVNILNPAQQMVATLTEVELPEWKCRQRMACVGSPVDTSLDHLQKWFTTVAHVLLRVREQLQELQDQNQKYNSTDTSSLSGTIAEIERSTLLSLTKLLAHALVVEKQPVMSSLPHRPQVLKMGVRFTVAVRFLANLPEFKCLLKVKPVFDKDVEEAKTVKGFRHFVFNEDYCRVLDVDESSGGLVAEFGQMSLNQRLKAKRSHESLNQKQKAKGSSESPLTVTEELHIIKFVTEFQHAGMKFDIEASSLPLVVISSTNQVVSAWASVMWCNMVSIGEPGMVLMIWFPGASSPRLIMGFVSRKKSEDLLQEKASGTFLLRFSESNKEGAITFSWVEHSNGDIHVHAVAPYIKKELVNTSLPDIINTYSLRAEGNRYWNPLIYLYPDISKDVFGHYNNTLSTRSFSLSPENKVTLFTQNNSKRICFMMKSYTTSLSTYGHGRVLEHTTGGFPTVSGSHSRFTQLTGRHLDIIWTPRNDANSERLQIVLILVFPFGNVAGYCVPIRKSSGRDVLVFKYMQCFQVRCQ</sequence>
<evidence type="ECO:0000256" key="6">
    <source>
        <dbReference type="ARBA" id="ARBA00022999"/>
    </source>
</evidence>
<dbReference type="SUPFAM" id="SSF47655">
    <property type="entry name" value="STAT"/>
    <property type="match status" value="1"/>
</dbReference>
<dbReference type="InterPro" id="IPR013801">
    <property type="entry name" value="STAT_TF_DNA-bd"/>
</dbReference>
<dbReference type="InterPro" id="IPR036535">
    <property type="entry name" value="STAT_N_sf"/>
</dbReference>
<evidence type="ECO:0000256" key="12">
    <source>
        <dbReference type="PROSITE-ProRule" id="PRU00191"/>
    </source>
</evidence>
<dbReference type="Pfam" id="PF02865">
    <property type="entry name" value="STAT_int"/>
    <property type="match status" value="1"/>
</dbReference>
<keyword evidence="9 13" id="KW-0010">Activator</keyword>
<proteinExistence type="inferred from homology"/>
<dbReference type="CDD" id="cd14801">
    <property type="entry name" value="STAT_DBD"/>
    <property type="match status" value="1"/>
</dbReference>
<dbReference type="InterPro" id="IPR008967">
    <property type="entry name" value="p53-like_TF_DNA-bd_sf"/>
</dbReference>
<evidence type="ECO:0000256" key="1">
    <source>
        <dbReference type="ARBA" id="ARBA00004123"/>
    </source>
</evidence>